<gene>
    <name evidence="2" type="ORF">SAMN05216272_101511</name>
</gene>
<sequence length="116" mass="13176">MSELPNLPARPSRREMRKAIVRLRLELQRQQLQQEAQLLLQPLRQARDLGQSVRQQLHGFSPLWAAGGGAATLALLLGRKRRWLRLLRLGLILAPLLFKLRQQTTATTKAESDPPS</sequence>
<organism evidence="2 3">
    <name type="scientific">Pseudomonas panipatensis</name>
    <dbReference type="NCBI Taxonomy" id="428992"/>
    <lineage>
        <taxon>Bacteria</taxon>
        <taxon>Pseudomonadati</taxon>
        <taxon>Pseudomonadota</taxon>
        <taxon>Gammaproteobacteria</taxon>
        <taxon>Pseudomonadales</taxon>
        <taxon>Pseudomonadaceae</taxon>
        <taxon>Pseudomonas</taxon>
    </lineage>
</organism>
<dbReference type="AlphaFoldDB" id="A0A1G8CCI0"/>
<keyword evidence="1" id="KW-0812">Transmembrane</keyword>
<name>A0A1G8CCI0_9PSED</name>
<dbReference type="RefSeq" id="WP_090260515.1">
    <property type="nucleotide sequence ID" value="NZ_FNDS01000001.1"/>
</dbReference>
<protein>
    <recommendedName>
        <fullName evidence="4">YqjK-like protein</fullName>
    </recommendedName>
</protein>
<accession>A0A1G8CCI0</accession>
<proteinExistence type="predicted"/>
<evidence type="ECO:0000313" key="2">
    <source>
        <dbReference type="EMBL" id="SDH43164.1"/>
    </source>
</evidence>
<keyword evidence="1" id="KW-1133">Transmembrane helix</keyword>
<dbReference type="EMBL" id="FNDS01000001">
    <property type="protein sequence ID" value="SDH43164.1"/>
    <property type="molecule type" value="Genomic_DNA"/>
</dbReference>
<dbReference type="Proteomes" id="UP000199636">
    <property type="component" value="Unassembled WGS sequence"/>
</dbReference>
<evidence type="ECO:0000313" key="3">
    <source>
        <dbReference type="Proteomes" id="UP000199636"/>
    </source>
</evidence>
<evidence type="ECO:0000256" key="1">
    <source>
        <dbReference type="SAM" id="Phobius"/>
    </source>
</evidence>
<keyword evidence="3" id="KW-1185">Reference proteome</keyword>
<dbReference type="STRING" id="428992.SAMN05216272_101511"/>
<evidence type="ECO:0008006" key="4">
    <source>
        <dbReference type="Google" id="ProtNLM"/>
    </source>
</evidence>
<keyword evidence="1" id="KW-0472">Membrane</keyword>
<feature type="transmembrane region" description="Helical" evidence="1">
    <location>
        <begin position="59"/>
        <end position="78"/>
    </location>
</feature>
<reference evidence="3" key="1">
    <citation type="submission" date="2016-10" db="EMBL/GenBank/DDBJ databases">
        <authorList>
            <person name="Varghese N."/>
            <person name="Submissions S."/>
        </authorList>
    </citation>
    <scope>NUCLEOTIDE SEQUENCE [LARGE SCALE GENOMIC DNA]</scope>
    <source>
        <strain evidence="3">CCM 7469</strain>
    </source>
</reference>